<name>M2TK35_9SPHN</name>
<sequence length="95" mass="10018">MIILTGNDLKTGDVVWWTGDGWSRHVGHAVFVGSGEEPGGAAEIMHREEAARAVNGPYEVEATDEGAGPVPSHIKERMRAAGPSVRLDLGVQAEG</sequence>
<accession>M2TK35</accession>
<comment type="caution">
    <text evidence="1">The sequence shown here is derived from an EMBL/GenBank/DDBJ whole genome shotgun (WGS) entry which is preliminary data.</text>
</comment>
<dbReference type="PATRIC" id="fig|1234595.3.peg.2525"/>
<dbReference type="Pfam" id="PF11011">
    <property type="entry name" value="DUF2849"/>
    <property type="match status" value="1"/>
</dbReference>
<gene>
    <name evidence="1" type="ORF">C725_2524</name>
</gene>
<evidence type="ECO:0000313" key="2">
    <source>
        <dbReference type="Proteomes" id="UP000011717"/>
    </source>
</evidence>
<dbReference type="EMBL" id="AMRV01000010">
    <property type="protein sequence ID" value="EMD82036.1"/>
    <property type="molecule type" value="Genomic_DNA"/>
</dbReference>
<evidence type="ECO:0008006" key="3">
    <source>
        <dbReference type="Google" id="ProtNLM"/>
    </source>
</evidence>
<reference evidence="1 2" key="1">
    <citation type="journal article" date="2013" name="Genome Announc.">
        <title>Draft Genome Sequence of Strain JLT2015T, Belonging to the Family Sphingomonadaceae of the Alphaproteobacteria.</title>
        <authorList>
            <person name="Tang K."/>
            <person name="Liu K."/>
            <person name="Li S."/>
            <person name="Jiao N."/>
        </authorList>
    </citation>
    <scope>NUCLEOTIDE SEQUENCE [LARGE SCALE GENOMIC DNA]</scope>
    <source>
        <strain evidence="1 2">JLT2015</strain>
    </source>
</reference>
<organism evidence="1 2">
    <name type="scientific">Pacificimonas flava</name>
    <dbReference type="NCBI Taxonomy" id="1234595"/>
    <lineage>
        <taxon>Bacteria</taxon>
        <taxon>Pseudomonadati</taxon>
        <taxon>Pseudomonadota</taxon>
        <taxon>Alphaproteobacteria</taxon>
        <taxon>Sphingomonadales</taxon>
        <taxon>Sphingosinicellaceae</taxon>
        <taxon>Pacificimonas</taxon>
    </lineage>
</organism>
<proteinExistence type="predicted"/>
<dbReference type="RefSeq" id="WP_008603453.1">
    <property type="nucleotide sequence ID" value="NZ_AMRV01000010.1"/>
</dbReference>
<evidence type="ECO:0000313" key="1">
    <source>
        <dbReference type="EMBL" id="EMD82036.1"/>
    </source>
</evidence>
<dbReference type="InterPro" id="IPR021270">
    <property type="entry name" value="DUF2849"/>
</dbReference>
<dbReference type="Proteomes" id="UP000011717">
    <property type="component" value="Unassembled WGS sequence"/>
</dbReference>
<dbReference type="OrthoDB" id="9815695at2"/>
<keyword evidence="2" id="KW-1185">Reference proteome</keyword>
<dbReference type="AlphaFoldDB" id="M2TK35"/>
<protein>
    <recommendedName>
        <fullName evidence="3">DUF2849 domain-containing protein</fullName>
    </recommendedName>
</protein>